<dbReference type="OrthoDB" id="9794834at2"/>
<feature type="domain" description="IrrE N-terminal-like" evidence="1">
    <location>
        <begin position="408"/>
        <end position="495"/>
    </location>
</feature>
<name>A0A562IW85_9ACTN</name>
<keyword evidence="3" id="KW-1185">Reference proteome</keyword>
<protein>
    <submittedName>
        <fullName evidence="2">Uncharacterized protein DUF955</fullName>
    </submittedName>
</protein>
<dbReference type="InterPro" id="IPR052345">
    <property type="entry name" value="Rad_response_metalloprotease"/>
</dbReference>
<evidence type="ECO:0000313" key="2">
    <source>
        <dbReference type="EMBL" id="TWH75248.1"/>
    </source>
</evidence>
<dbReference type="Proteomes" id="UP000321490">
    <property type="component" value="Unassembled WGS sequence"/>
</dbReference>
<reference evidence="2 3" key="1">
    <citation type="submission" date="2019-07" db="EMBL/GenBank/DDBJ databases">
        <title>R&amp;d 2014.</title>
        <authorList>
            <person name="Klenk H.-P."/>
        </authorList>
    </citation>
    <scope>NUCLEOTIDE SEQUENCE [LARGE SCALE GENOMIC DNA]</scope>
    <source>
        <strain evidence="2 3">DSM 45764</strain>
    </source>
</reference>
<comment type="caution">
    <text evidence="2">The sequence shown here is derived from an EMBL/GenBank/DDBJ whole genome shotgun (WGS) entry which is preliminary data.</text>
</comment>
<dbReference type="EMBL" id="VLKF01000001">
    <property type="protein sequence ID" value="TWH75248.1"/>
    <property type="molecule type" value="Genomic_DNA"/>
</dbReference>
<accession>A0A562IW85</accession>
<gene>
    <name evidence="2" type="ORF">JD78_03803</name>
</gene>
<dbReference type="RefSeq" id="WP_153362587.1">
    <property type="nucleotide sequence ID" value="NZ_JABGDC010000299.1"/>
</dbReference>
<dbReference type="PANTHER" id="PTHR43236:SF2">
    <property type="entry name" value="BLL0069 PROTEIN"/>
    <property type="match status" value="1"/>
</dbReference>
<dbReference type="Gene3D" id="1.10.10.2910">
    <property type="match status" value="1"/>
</dbReference>
<sequence>MSAIKWSYLSGDTSTFAIEMSLLDDGVDDSMVDPDERASWGALRIWMNGRNVCMHEEQGELLTGAHWYLLPLIEWLTENWDAIFHEERLPFPTLTDRASRAALEADRRTFGLDDEPDWAAMTQVYEWRNRHSLRAGAEGGLLPDLWLRRSQDSLEVSVGLTRDPGTPSHFAYSIEGVAKVDLFSASQSLFDILSAVTAKLSDLQPESERIRTLCDVIESLKDGPSRYLARFAWLSGAGPDQEGFRTLWQEVETSLAAVDPSDIAGAVGEPEPGQLVLAGARLALLFGSTSPTISSGDVMVLTSLAAHPSDTVATVPGGWVEDEDNMNGLTPGEIGSDLGERAYEQFAKDRHVQDGHVDIKSLLDAWSVSHRTLKLSDRLLRGVSVYDTFGHAVVVANENYSRGNHITVHRFTLAHELAHLLLDRQSGSTLAVSSGPWAPKSIEQRANAFAAALLMPRELLLDAAKRTDGDLANYRTAQSIAARLRVSIASLADRLYNLGAVSRDDADALRAQAELALRRTHRH</sequence>
<evidence type="ECO:0000313" key="3">
    <source>
        <dbReference type="Proteomes" id="UP000321490"/>
    </source>
</evidence>
<dbReference type="InterPro" id="IPR010359">
    <property type="entry name" value="IrrE_HExxH"/>
</dbReference>
<dbReference type="Pfam" id="PF06114">
    <property type="entry name" value="Peptidase_M78"/>
    <property type="match status" value="1"/>
</dbReference>
<evidence type="ECO:0000259" key="1">
    <source>
        <dbReference type="Pfam" id="PF06114"/>
    </source>
</evidence>
<dbReference type="AlphaFoldDB" id="A0A562IW85"/>
<dbReference type="PANTHER" id="PTHR43236">
    <property type="entry name" value="ANTITOXIN HIGA1"/>
    <property type="match status" value="1"/>
</dbReference>
<proteinExistence type="predicted"/>
<organism evidence="2 3">
    <name type="scientific">Modestobacter roseus</name>
    <dbReference type="NCBI Taxonomy" id="1181884"/>
    <lineage>
        <taxon>Bacteria</taxon>
        <taxon>Bacillati</taxon>
        <taxon>Actinomycetota</taxon>
        <taxon>Actinomycetes</taxon>
        <taxon>Geodermatophilales</taxon>
        <taxon>Geodermatophilaceae</taxon>
        <taxon>Modestobacter</taxon>
    </lineage>
</organism>